<dbReference type="InterPro" id="IPR002401">
    <property type="entry name" value="Cyt_P450_E_grp-I"/>
</dbReference>
<comment type="cofactor">
    <cofactor evidence="1 15">
        <name>heme</name>
        <dbReference type="ChEBI" id="CHEBI:30413"/>
    </cofactor>
</comment>
<evidence type="ECO:0000256" key="1">
    <source>
        <dbReference type="ARBA" id="ARBA00001971"/>
    </source>
</evidence>
<dbReference type="PRINTS" id="PR00463">
    <property type="entry name" value="EP450I"/>
</dbReference>
<evidence type="ECO:0000256" key="7">
    <source>
        <dbReference type="ARBA" id="ARBA00022723"/>
    </source>
</evidence>
<dbReference type="EC" id="1.14.14.1" evidence="5"/>
<evidence type="ECO:0000256" key="9">
    <source>
        <dbReference type="ARBA" id="ARBA00022848"/>
    </source>
</evidence>
<accession>A0AAY4BXY9</accession>
<dbReference type="PANTHER" id="PTHR24302">
    <property type="entry name" value="CYTOCHROME P450 FAMILY 3"/>
    <property type="match status" value="1"/>
</dbReference>
<keyword evidence="17" id="KW-0812">Transmembrane</keyword>
<dbReference type="AlphaFoldDB" id="A0AAY4BXY9"/>
<evidence type="ECO:0000256" key="17">
    <source>
        <dbReference type="SAM" id="Phobius"/>
    </source>
</evidence>
<feature type="transmembrane region" description="Helical" evidence="17">
    <location>
        <begin position="220"/>
        <end position="238"/>
    </location>
</feature>
<evidence type="ECO:0000256" key="4">
    <source>
        <dbReference type="ARBA" id="ARBA00010617"/>
    </source>
</evidence>
<dbReference type="InterPro" id="IPR036396">
    <property type="entry name" value="Cyt_P450_sf"/>
</dbReference>
<reference evidence="18 19" key="1">
    <citation type="submission" date="2020-06" db="EMBL/GenBank/DDBJ databases">
        <authorList>
            <consortium name="Wellcome Sanger Institute Data Sharing"/>
        </authorList>
    </citation>
    <scope>NUCLEOTIDE SEQUENCE [LARGE SCALE GENOMIC DNA]</scope>
</reference>
<dbReference type="PRINTS" id="PR00385">
    <property type="entry name" value="P450"/>
</dbReference>
<evidence type="ECO:0000256" key="5">
    <source>
        <dbReference type="ARBA" id="ARBA00012109"/>
    </source>
</evidence>
<keyword evidence="12 16" id="KW-0503">Monooxygenase</keyword>
<evidence type="ECO:0000313" key="19">
    <source>
        <dbReference type="Proteomes" id="UP000694580"/>
    </source>
</evidence>
<keyword evidence="7 15" id="KW-0479">Metal-binding</keyword>
<reference evidence="18" key="2">
    <citation type="submission" date="2025-08" db="UniProtKB">
        <authorList>
            <consortium name="Ensembl"/>
        </authorList>
    </citation>
    <scope>IDENTIFICATION</scope>
</reference>
<keyword evidence="8" id="KW-0256">Endoplasmic reticulum</keyword>
<evidence type="ECO:0000256" key="6">
    <source>
        <dbReference type="ARBA" id="ARBA00022617"/>
    </source>
</evidence>
<keyword evidence="6 15" id="KW-0349">Heme</keyword>
<dbReference type="PANTHER" id="PTHR24302:SF17">
    <property type="entry name" value="CYTOCHROME P450, FAMILY 3, SUBFAMILY C, POLYPEPTIDE 4-RELATED"/>
    <property type="match status" value="1"/>
</dbReference>
<evidence type="ECO:0000256" key="13">
    <source>
        <dbReference type="ARBA" id="ARBA00023136"/>
    </source>
</evidence>
<dbReference type="Gene3D" id="1.10.630.10">
    <property type="entry name" value="Cytochrome P450"/>
    <property type="match status" value="1"/>
</dbReference>
<dbReference type="GO" id="GO:0008395">
    <property type="term" value="F:steroid hydroxylase activity"/>
    <property type="evidence" value="ECO:0007669"/>
    <property type="project" value="TreeGrafter"/>
</dbReference>
<evidence type="ECO:0000256" key="2">
    <source>
        <dbReference type="ARBA" id="ARBA00004174"/>
    </source>
</evidence>
<dbReference type="InterPro" id="IPR001128">
    <property type="entry name" value="Cyt_P450"/>
</dbReference>
<dbReference type="GO" id="GO:0005506">
    <property type="term" value="F:iron ion binding"/>
    <property type="evidence" value="ECO:0007669"/>
    <property type="project" value="InterPro"/>
</dbReference>
<dbReference type="FunFam" id="1.10.630.10:FF:000003">
    <property type="entry name" value="cytochrome P450 3A12-like isoform X2"/>
    <property type="match status" value="1"/>
</dbReference>
<sequence length="512" mass="58964">MSRSIHQHQVAPQTVQELVDALVQMTSCLLLVCRYGIWPLNYFRNIGISGPTPWPFFGSFITGFHNFDIKCLQKYGRVWGVFEGRLPVLMVADPVMIKTIMVKEFYSAFTNRRVGMAGPMADMITAVEDEKWKRIRNGLTPIFTSGRIKEVFPIADQYAGRFVENLKKRDLKEPVQIKDIFGPFNMDVLTSTSFSVETDSINNPDDAFVSHMKKLMKFNILNPLFLIMILFPFLVPLFEKLGFSFFSKSVVEYFYSALQKIRDQHRDDTHRRVDFLQLMMQSQITQEQAQTNSDDQPVKGLTDHEMLSQSFIFILAGYETTSTTLMFLAYNLATNPDCLSKLVEEVDEIFPNNAPVTYENLMQMEYMDMVIGESMRVFPTAPRIERLCKKTMDITGITIPKGTLIGIPVYALHRDPQLWPSPETFRPERFSKENKESVDPYAYLPFGIGPRNCIGMRYALMIMKLVLVKLLQNFTLETCKETQIPLELDSMYRPTKPVTLKLVARSHVKKDK</sequence>
<dbReference type="GO" id="GO:0005789">
    <property type="term" value="C:endoplasmic reticulum membrane"/>
    <property type="evidence" value="ECO:0007669"/>
    <property type="project" value="UniProtKB-SubCell"/>
</dbReference>
<keyword evidence="17" id="KW-1133">Transmembrane helix</keyword>
<comment type="subcellular location">
    <subcellularLocation>
        <location evidence="3">Endoplasmic reticulum membrane</location>
        <topology evidence="3">Peripheral membrane protein</topology>
    </subcellularLocation>
    <subcellularLocation>
        <location evidence="2">Microsome membrane</location>
        <topology evidence="2">Peripheral membrane protein</topology>
    </subcellularLocation>
</comment>
<dbReference type="Proteomes" id="UP000694580">
    <property type="component" value="Chromosome 7"/>
</dbReference>
<organism evidence="18 19">
    <name type="scientific">Denticeps clupeoides</name>
    <name type="common">denticle herring</name>
    <dbReference type="NCBI Taxonomy" id="299321"/>
    <lineage>
        <taxon>Eukaryota</taxon>
        <taxon>Metazoa</taxon>
        <taxon>Chordata</taxon>
        <taxon>Craniata</taxon>
        <taxon>Vertebrata</taxon>
        <taxon>Euteleostomi</taxon>
        <taxon>Actinopterygii</taxon>
        <taxon>Neopterygii</taxon>
        <taxon>Teleostei</taxon>
        <taxon>Clupei</taxon>
        <taxon>Clupeiformes</taxon>
        <taxon>Denticipitoidei</taxon>
        <taxon>Denticipitidae</taxon>
        <taxon>Denticeps</taxon>
    </lineage>
</organism>
<dbReference type="Ensembl" id="ENSDCDT00010031836.1">
    <property type="protein sequence ID" value="ENSDCDP00010025723.1"/>
    <property type="gene ID" value="ENSDCDG00010015683.1"/>
</dbReference>
<dbReference type="GO" id="GO:0016712">
    <property type="term" value="F:oxidoreductase activity, acting on paired donors, with incorporation or reduction of molecular oxygen, reduced flavin or flavoprotein as one donor, and incorporation of one atom of oxygen"/>
    <property type="evidence" value="ECO:0007669"/>
    <property type="project" value="UniProtKB-EC"/>
</dbReference>
<evidence type="ECO:0000256" key="11">
    <source>
        <dbReference type="ARBA" id="ARBA00023004"/>
    </source>
</evidence>
<dbReference type="InterPro" id="IPR050705">
    <property type="entry name" value="Cytochrome_P450_3A"/>
</dbReference>
<keyword evidence="19" id="KW-1185">Reference proteome</keyword>
<dbReference type="GeneTree" id="ENSGT00950000182958"/>
<protein>
    <recommendedName>
        <fullName evidence="5">unspecific monooxygenase</fullName>
        <ecNumber evidence="5">1.14.14.1</ecNumber>
    </recommendedName>
</protein>
<dbReference type="Pfam" id="PF00067">
    <property type="entry name" value="p450"/>
    <property type="match status" value="1"/>
</dbReference>
<evidence type="ECO:0000256" key="12">
    <source>
        <dbReference type="ARBA" id="ARBA00023033"/>
    </source>
</evidence>
<feature type="binding site" description="axial binding residue" evidence="15">
    <location>
        <position position="453"/>
    </location>
    <ligand>
        <name>heme</name>
        <dbReference type="ChEBI" id="CHEBI:30413"/>
    </ligand>
    <ligandPart>
        <name>Fe</name>
        <dbReference type="ChEBI" id="CHEBI:18248"/>
    </ligandPart>
</feature>
<keyword evidence="10 16" id="KW-0560">Oxidoreductase</keyword>
<keyword evidence="9" id="KW-0492">Microsome</keyword>
<evidence type="ECO:0000256" key="15">
    <source>
        <dbReference type="PIRSR" id="PIRSR602401-1"/>
    </source>
</evidence>
<evidence type="ECO:0000256" key="14">
    <source>
        <dbReference type="ARBA" id="ARBA00047827"/>
    </source>
</evidence>
<dbReference type="GO" id="GO:0020037">
    <property type="term" value="F:heme binding"/>
    <property type="evidence" value="ECO:0007669"/>
    <property type="project" value="InterPro"/>
</dbReference>
<evidence type="ECO:0000313" key="18">
    <source>
        <dbReference type="Ensembl" id="ENSDCDP00010025723.1"/>
    </source>
</evidence>
<evidence type="ECO:0000256" key="3">
    <source>
        <dbReference type="ARBA" id="ARBA00004406"/>
    </source>
</evidence>
<dbReference type="PROSITE" id="PS00086">
    <property type="entry name" value="CYTOCHROME_P450"/>
    <property type="match status" value="1"/>
</dbReference>
<evidence type="ECO:0000256" key="10">
    <source>
        <dbReference type="ARBA" id="ARBA00023002"/>
    </source>
</evidence>
<comment type="catalytic activity">
    <reaction evidence="14">
        <text>an organic molecule + reduced [NADPH--hemoprotein reductase] + O2 = an alcohol + oxidized [NADPH--hemoprotein reductase] + H2O + H(+)</text>
        <dbReference type="Rhea" id="RHEA:17149"/>
        <dbReference type="Rhea" id="RHEA-COMP:11964"/>
        <dbReference type="Rhea" id="RHEA-COMP:11965"/>
        <dbReference type="ChEBI" id="CHEBI:15377"/>
        <dbReference type="ChEBI" id="CHEBI:15378"/>
        <dbReference type="ChEBI" id="CHEBI:15379"/>
        <dbReference type="ChEBI" id="CHEBI:30879"/>
        <dbReference type="ChEBI" id="CHEBI:57618"/>
        <dbReference type="ChEBI" id="CHEBI:58210"/>
        <dbReference type="ChEBI" id="CHEBI:142491"/>
        <dbReference type="EC" id="1.14.14.1"/>
    </reaction>
</comment>
<proteinExistence type="inferred from homology"/>
<keyword evidence="13 17" id="KW-0472">Membrane</keyword>
<reference evidence="18" key="3">
    <citation type="submission" date="2025-09" db="UniProtKB">
        <authorList>
            <consortium name="Ensembl"/>
        </authorList>
    </citation>
    <scope>IDENTIFICATION</scope>
</reference>
<dbReference type="SUPFAM" id="SSF48264">
    <property type="entry name" value="Cytochrome P450"/>
    <property type="match status" value="1"/>
</dbReference>
<name>A0AAY4BXY9_9TELE</name>
<gene>
    <name evidence="18" type="primary">LOC114793388</name>
</gene>
<comment type="similarity">
    <text evidence="4 16">Belongs to the cytochrome P450 family.</text>
</comment>
<evidence type="ECO:0000256" key="8">
    <source>
        <dbReference type="ARBA" id="ARBA00022824"/>
    </source>
</evidence>
<keyword evidence="11 15" id="KW-0408">Iron</keyword>
<evidence type="ECO:0000256" key="16">
    <source>
        <dbReference type="RuleBase" id="RU000461"/>
    </source>
</evidence>
<dbReference type="InterPro" id="IPR017972">
    <property type="entry name" value="Cyt_P450_CS"/>
</dbReference>